<evidence type="ECO:0000313" key="9">
    <source>
        <dbReference type="Proteomes" id="UP000288805"/>
    </source>
</evidence>
<evidence type="ECO:0000256" key="2">
    <source>
        <dbReference type="ARBA" id="ARBA00023015"/>
    </source>
</evidence>
<dbReference type="PANTHER" id="PTHR21654">
    <property type="entry name" value="FI21293P1"/>
    <property type="match status" value="1"/>
</dbReference>
<evidence type="ECO:0000256" key="1">
    <source>
        <dbReference type="ARBA" id="ARBA00004123"/>
    </source>
</evidence>
<dbReference type="InterPro" id="IPR044822">
    <property type="entry name" value="Myb_DNA-bind_4"/>
</dbReference>
<proteinExistence type="predicted"/>
<evidence type="ECO:0000256" key="5">
    <source>
        <dbReference type="ARBA" id="ARBA00023242"/>
    </source>
</evidence>
<keyword evidence="4" id="KW-0804">Transcription</keyword>
<feature type="compositionally biased region" description="Polar residues" evidence="6">
    <location>
        <begin position="119"/>
        <end position="128"/>
    </location>
</feature>
<feature type="domain" description="Myb/SANT-like DNA-binding" evidence="7">
    <location>
        <begin position="13"/>
        <end position="84"/>
    </location>
</feature>
<dbReference type="Proteomes" id="UP000288805">
    <property type="component" value="Unassembled WGS sequence"/>
</dbReference>
<feature type="region of interest" description="Disordered" evidence="6">
    <location>
        <begin position="1"/>
        <end position="31"/>
    </location>
</feature>
<dbReference type="CDD" id="cd12203">
    <property type="entry name" value="GT1"/>
    <property type="match status" value="1"/>
</dbReference>
<evidence type="ECO:0000256" key="6">
    <source>
        <dbReference type="SAM" id="MobiDB-lite"/>
    </source>
</evidence>
<reference evidence="8 9" key="1">
    <citation type="journal article" date="2018" name="PLoS Genet.">
        <title>Population sequencing reveals clonal diversity and ancestral inbreeding in the grapevine cultivar Chardonnay.</title>
        <authorList>
            <person name="Roach M.J."/>
            <person name="Johnson D.L."/>
            <person name="Bohlmann J."/>
            <person name="van Vuuren H.J."/>
            <person name="Jones S.J."/>
            <person name="Pretorius I.S."/>
            <person name="Schmidt S.A."/>
            <person name="Borneman A.R."/>
        </authorList>
    </citation>
    <scope>NUCLEOTIDE SEQUENCE [LARGE SCALE GENOMIC DNA]</scope>
    <source>
        <strain evidence="9">cv. Chardonnay</strain>
        <tissue evidence="8">Leaf</tissue>
    </source>
</reference>
<dbReference type="AlphaFoldDB" id="A0A438IH20"/>
<feature type="region of interest" description="Disordered" evidence="6">
    <location>
        <begin position="94"/>
        <end position="148"/>
    </location>
</feature>
<keyword evidence="2" id="KW-0805">Transcription regulation</keyword>
<dbReference type="GO" id="GO:0006355">
    <property type="term" value="P:regulation of DNA-templated transcription"/>
    <property type="evidence" value="ECO:0007669"/>
    <property type="project" value="UniProtKB-ARBA"/>
</dbReference>
<feature type="compositionally biased region" description="Basic and acidic residues" evidence="6">
    <location>
        <begin position="1"/>
        <end position="13"/>
    </location>
</feature>
<dbReference type="PANTHER" id="PTHR21654:SF61">
    <property type="entry name" value="TRIHELIX TRANSCRIPTION FACTOR GTL2"/>
    <property type="match status" value="1"/>
</dbReference>
<evidence type="ECO:0000256" key="3">
    <source>
        <dbReference type="ARBA" id="ARBA00023125"/>
    </source>
</evidence>
<keyword evidence="5" id="KW-0539">Nucleus</keyword>
<comment type="subcellular location">
    <subcellularLocation>
        <location evidence="1">Nucleus</location>
    </subcellularLocation>
</comment>
<feature type="compositionally biased region" description="Basic residues" evidence="6">
    <location>
        <begin position="14"/>
        <end position="26"/>
    </location>
</feature>
<evidence type="ECO:0000259" key="7">
    <source>
        <dbReference type="Pfam" id="PF13837"/>
    </source>
</evidence>
<dbReference type="Pfam" id="PF13837">
    <property type="entry name" value="Myb_DNA-bind_4"/>
    <property type="match status" value="1"/>
</dbReference>
<dbReference type="GO" id="GO:0005634">
    <property type="term" value="C:nucleus"/>
    <property type="evidence" value="ECO:0007669"/>
    <property type="project" value="UniProtKB-SubCell"/>
</dbReference>
<gene>
    <name evidence="8" type="primary">VvCHDp000894_0</name>
    <name evidence="8" type="ORF">CK203_027757</name>
</gene>
<dbReference type="EMBL" id="QGNW01000110">
    <property type="protein sequence ID" value="RVW96036.1"/>
    <property type="molecule type" value="Genomic_DNA"/>
</dbReference>
<evidence type="ECO:0000256" key="4">
    <source>
        <dbReference type="ARBA" id="ARBA00023163"/>
    </source>
</evidence>
<keyword evidence="3" id="KW-0238">DNA-binding</keyword>
<dbReference type="GO" id="GO:0003677">
    <property type="term" value="F:DNA binding"/>
    <property type="evidence" value="ECO:0007669"/>
    <property type="project" value="UniProtKB-KW"/>
</dbReference>
<sequence length="148" mass="16581">MARDEVAGTDKPKMQSKCRRQGRRKGASMERISQGMLALGYKRSAKRCKEKWENINKYFRKTKDVSKKRSLDSRTCPYFHQLSTLYSQGTLVVPSSEAPAPENCLNSSENHSALPENQVGGSSSNTNMHAADEGEENAAQLPAYDFKF</sequence>
<protein>
    <submittedName>
        <fullName evidence="8">Trihelix transcription factor GTL2</fullName>
    </submittedName>
</protein>
<evidence type="ECO:0000313" key="8">
    <source>
        <dbReference type="EMBL" id="RVW96036.1"/>
    </source>
</evidence>
<organism evidence="8 9">
    <name type="scientific">Vitis vinifera</name>
    <name type="common">Grape</name>
    <dbReference type="NCBI Taxonomy" id="29760"/>
    <lineage>
        <taxon>Eukaryota</taxon>
        <taxon>Viridiplantae</taxon>
        <taxon>Streptophyta</taxon>
        <taxon>Embryophyta</taxon>
        <taxon>Tracheophyta</taxon>
        <taxon>Spermatophyta</taxon>
        <taxon>Magnoliopsida</taxon>
        <taxon>eudicotyledons</taxon>
        <taxon>Gunneridae</taxon>
        <taxon>Pentapetalae</taxon>
        <taxon>rosids</taxon>
        <taxon>Vitales</taxon>
        <taxon>Vitaceae</taxon>
        <taxon>Viteae</taxon>
        <taxon>Vitis</taxon>
    </lineage>
</organism>
<dbReference type="Gene3D" id="1.10.10.60">
    <property type="entry name" value="Homeodomain-like"/>
    <property type="match status" value="1"/>
</dbReference>
<name>A0A438IH20_VITVI</name>
<comment type="caution">
    <text evidence="8">The sequence shown here is derived from an EMBL/GenBank/DDBJ whole genome shotgun (WGS) entry which is preliminary data.</text>
</comment>
<accession>A0A438IH20</accession>